<dbReference type="AlphaFoldDB" id="A0A8H3DHM3"/>
<organism evidence="2 3">
    <name type="scientific">Rhizoctonia solani</name>
    <dbReference type="NCBI Taxonomy" id="456999"/>
    <lineage>
        <taxon>Eukaryota</taxon>
        <taxon>Fungi</taxon>
        <taxon>Dikarya</taxon>
        <taxon>Basidiomycota</taxon>
        <taxon>Agaricomycotina</taxon>
        <taxon>Agaricomycetes</taxon>
        <taxon>Cantharellales</taxon>
        <taxon>Ceratobasidiaceae</taxon>
        <taxon>Rhizoctonia</taxon>
    </lineage>
</organism>
<evidence type="ECO:0000313" key="2">
    <source>
        <dbReference type="EMBL" id="CAE6531330.1"/>
    </source>
</evidence>
<reference evidence="2" key="1">
    <citation type="submission" date="2021-01" db="EMBL/GenBank/DDBJ databases">
        <authorList>
            <person name="Kaushik A."/>
        </authorList>
    </citation>
    <scope>NUCLEOTIDE SEQUENCE</scope>
    <source>
        <strain evidence="2">AG3-1AP</strain>
    </source>
</reference>
<protein>
    <submittedName>
        <fullName evidence="2">Uncharacterized protein</fullName>
    </submittedName>
</protein>
<feature type="region of interest" description="Disordered" evidence="1">
    <location>
        <begin position="154"/>
        <end position="174"/>
    </location>
</feature>
<evidence type="ECO:0000256" key="1">
    <source>
        <dbReference type="SAM" id="MobiDB-lite"/>
    </source>
</evidence>
<evidence type="ECO:0000313" key="3">
    <source>
        <dbReference type="Proteomes" id="UP000663831"/>
    </source>
</evidence>
<accession>A0A8H3DHM3</accession>
<dbReference type="Proteomes" id="UP000663831">
    <property type="component" value="Unassembled WGS sequence"/>
</dbReference>
<dbReference type="EMBL" id="CAJMWV010007755">
    <property type="protein sequence ID" value="CAE6531330.1"/>
    <property type="molecule type" value="Genomic_DNA"/>
</dbReference>
<comment type="caution">
    <text evidence="2">The sequence shown here is derived from an EMBL/GenBank/DDBJ whole genome shotgun (WGS) entry which is preliminary data.</text>
</comment>
<gene>
    <name evidence="2" type="ORF">RDB_LOCUS158110</name>
</gene>
<name>A0A8H3DHM3_9AGAM</name>
<proteinExistence type="predicted"/>
<sequence>MPHAIPQGMAFVKGTGDKPPVPPYTVFHSKKLNSVRIKMLDGKIYQWPIIERPKNLASIRHLDIVMQMPIVILRIIQKTIRDETKQQIGNPFYTVRWKFIHQRVKKYVIAKAQVKYPILMRFRDGWVILELMRRIVWGARTRYTKTKRVQEAEASMGATDTLNTPETPKRRCVS</sequence>